<dbReference type="Pfam" id="PF13196">
    <property type="entry name" value="DUF4012"/>
    <property type="match status" value="1"/>
</dbReference>
<gene>
    <name evidence="1" type="ORF">ACFSJ0_03665</name>
</gene>
<protein>
    <submittedName>
        <fullName evidence="1">DUF4012 domain-containing protein</fullName>
    </submittedName>
</protein>
<evidence type="ECO:0000313" key="1">
    <source>
        <dbReference type="EMBL" id="MFD1536117.1"/>
    </source>
</evidence>
<evidence type="ECO:0000313" key="2">
    <source>
        <dbReference type="Proteomes" id="UP001597097"/>
    </source>
</evidence>
<dbReference type="Proteomes" id="UP001597097">
    <property type="component" value="Unassembled WGS sequence"/>
</dbReference>
<dbReference type="EMBL" id="JBHUCM010000005">
    <property type="protein sequence ID" value="MFD1536117.1"/>
    <property type="molecule type" value="Genomic_DNA"/>
</dbReference>
<name>A0ABW4G066_9ACTN</name>
<sequence>MRSKTRRVAIVSLLAPAAGLTLAGSWSAYLGLSVRDHLQATRDALVLLRASDPGRLAGTLADARWHASEARRLTSGPDWSLLAHAPVVGDGATTIRGLAETVAELTTALADVHRATAQLIMDVEPATDDRPAADDRPSMADVRQLLAVLDSAAPVLDSAADRVAAARSRLSGTPAHTGVSAVDEARSTALREVDRLGGWLGAAADAATLVPPMLGHDGPRRYFLAFQTNAEARGTGGLVGAFGILKAGRGQLDIERLSANNRLSPSSDPVADYGPEFRSRYGPSALSLLSNSNLSPHFPYAANTWTSLWERQTGQQLDGALATDPVGLSYLLRLIGPVTLPSGETVTAENVIGLTEQEAYVRYPNPDERKKFLITIAGAVSEALTRSRPDPVTLLSTLSQLAEERRIQVWSRRDTEEQRLETTPLSGVLPEKPGPFAGLVINNSGGNKLDYYLKRSLRYELASCRPDGQRVTKVRVRLTNDVPHRKLPTYVTSRLDHPDRPRAVGSNLLWVSMYTGAGAQNGGVRINGKLVKVVKEVERSHPVYSTMLELAPGQSKTLEYLLLEPASTAPPLVPVQPLAHPQQTRIMQDRTGCGPESQMIDSEG</sequence>
<proteinExistence type="predicted"/>
<keyword evidence="2" id="KW-1185">Reference proteome</keyword>
<dbReference type="RefSeq" id="WP_219533811.1">
    <property type="nucleotide sequence ID" value="NZ_JAHKRM010000019.1"/>
</dbReference>
<comment type="caution">
    <text evidence="1">The sequence shown here is derived from an EMBL/GenBank/DDBJ whole genome shotgun (WGS) entry which is preliminary data.</text>
</comment>
<accession>A0ABW4G066</accession>
<reference evidence="2" key="1">
    <citation type="journal article" date="2019" name="Int. J. Syst. Evol. Microbiol.">
        <title>The Global Catalogue of Microorganisms (GCM) 10K type strain sequencing project: providing services to taxonomists for standard genome sequencing and annotation.</title>
        <authorList>
            <consortium name="The Broad Institute Genomics Platform"/>
            <consortium name="The Broad Institute Genome Sequencing Center for Infectious Disease"/>
            <person name="Wu L."/>
            <person name="Ma J."/>
        </authorList>
    </citation>
    <scope>NUCLEOTIDE SEQUENCE [LARGE SCALE GENOMIC DNA]</scope>
    <source>
        <strain evidence="2">CGMCC 1.15399</strain>
    </source>
</reference>
<dbReference type="InterPro" id="IPR025101">
    <property type="entry name" value="DUF4012"/>
</dbReference>
<organism evidence="1 2">
    <name type="scientific">Nonomuraea guangzhouensis</name>
    <dbReference type="NCBI Taxonomy" id="1291555"/>
    <lineage>
        <taxon>Bacteria</taxon>
        <taxon>Bacillati</taxon>
        <taxon>Actinomycetota</taxon>
        <taxon>Actinomycetes</taxon>
        <taxon>Streptosporangiales</taxon>
        <taxon>Streptosporangiaceae</taxon>
        <taxon>Nonomuraea</taxon>
    </lineage>
</organism>